<evidence type="ECO:0000256" key="1">
    <source>
        <dbReference type="SAM" id="Phobius"/>
    </source>
</evidence>
<comment type="caution">
    <text evidence="2">The sequence shown here is derived from an EMBL/GenBank/DDBJ whole genome shotgun (WGS) entry which is preliminary data.</text>
</comment>
<proteinExistence type="predicted"/>
<dbReference type="Proteomes" id="UP000192356">
    <property type="component" value="Unassembled WGS sequence"/>
</dbReference>
<evidence type="ECO:0000313" key="3">
    <source>
        <dbReference type="Proteomes" id="UP000192356"/>
    </source>
</evidence>
<dbReference type="AlphaFoldDB" id="A0A1X0Q6K8"/>
<reference evidence="2 3" key="1">
    <citation type="journal article" date="2017" name="Environ. Microbiol.">
        <title>Decay of the glycolytic pathway and adaptation to intranuclear parasitism within Enterocytozoonidae microsporidia.</title>
        <authorList>
            <person name="Wiredu Boakye D."/>
            <person name="Jaroenlak P."/>
            <person name="Prachumwat A."/>
            <person name="Williams T.A."/>
            <person name="Bateman K.S."/>
            <person name="Itsathitphaisarn O."/>
            <person name="Sritunyalucksana K."/>
            <person name="Paszkiewicz K.H."/>
            <person name="Moore K.A."/>
            <person name="Stentiford G.D."/>
            <person name="Williams B.A."/>
        </authorList>
    </citation>
    <scope>NUCLEOTIDE SEQUENCE [LARGE SCALE GENOMIC DNA]</scope>
    <source>
        <strain evidence="2 3">GB1</strain>
    </source>
</reference>
<gene>
    <name evidence="2" type="ORF">HERIO_2526</name>
</gene>
<name>A0A1X0Q6K8_9MICR</name>
<feature type="transmembrane region" description="Helical" evidence="1">
    <location>
        <begin position="14"/>
        <end position="30"/>
    </location>
</feature>
<keyword evidence="1" id="KW-0812">Transmembrane</keyword>
<keyword evidence="1" id="KW-0472">Membrane</keyword>
<protein>
    <submittedName>
        <fullName evidence="2">Uncharacterized protein</fullName>
    </submittedName>
</protein>
<sequence>MNIITKVVREVFKNFYNIVLNSLMVVKIFFNYKSEEESNIDLYKIVFFIISLFILFCILTRLFASNYYIKDIIISITGGFLINELLIYLVLGICLFIKYIEFNKEQSIAQKIDDIRNESITDIEIIKNWENIETFGNFTYYCFF</sequence>
<evidence type="ECO:0000313" key="2">
    <source>
        <dbReference type="EMBL" id="ORD95398.1"/>
    </source>
</evidence>
<organism evidence="2 3">
    <name type="scientific">Hepatospora eriocheir</name>
    <dbReference type="NCBI Taxonomy" id="1081669"/>
    <lineage>
        <taxon>Eukaryota</taxon>
        <taxon>Fungi</taxon>
        <taxon>Fungi incertae sedis</taxon>
        <taxon>Microsporidia</taxon>
        <taxon>Hepatosporidae</taxon>
        <taxon>Hepatospora</taxon>
    </lineage>
</organism>
<feature type="transmembrane region" description="Helical" evidence="1">
    <location>
        <begin position="42"/>
        <end position="64"/>
    </location>
</feature>
<accession>A0A1X0Q6K8</accession>
<keyword evidence="1" id="KW-1133">Transmembrane helix</keyword>
<dbReference type="VEuPathDB" id="MicrosporidiaDB:HERIO_2526"/>
<feature type="transmembrane region" description="Helical" evidence="1">
    <location>
        <begin position="76"/>
        <end position="97"/>
    </location>
</feature>
<keyword evidence="3" id="KW-1185">Reference proteome</keyword>
<dbReference type="EMBL" id="LVKB01000335">
    <property type="protein sequence ID" value="ORD95398.1"/>
    <property type="molecule type" value="Genomic_DNA"/>
</dbReference>